<reference evidence="3" key="1">
    <citation type="journal article" date="2018" name="Appl. Environ. Microbiol.">
        <title>Antimicrobial susceptibility testing and tentative epidemiological cut-off values of five Bacillus species relevant for use as animal feed additives or for plant protection.</title>
        <authorList>
            <person name="Agerso Y."/>
            <person name="Stuer-Lauridsen B."/>
            <person name="Bjerre K."/>
            <person name="Jensen M.G."/>
            <person name="Johansen E."/>
            <person name="Bennedsen M."/>
            <person name="Brockmann E."/>
            <person name="Nielsen B."/>
        </authorList>
    </citation>
    <scope>NUCLEOTIDE SEQUENCE [LARGE SCALE GENOMIC DNA]</scope>
    <source>
        <strain evidence="3">CHCC20162</strain>
    </source>
</reference>
<protein>
    <submittedName>
        <fullName evidence="3">Peptidase</fullName>
    </submittedName>
</protein>
<evidence type="ECO:0000256" key="1">
    <source>
        <dbReference type="SAM" id="SignalP"/>
    </source>
</evidence>
<dbReference type="InterPro" id="IPR025711">
    <property type="entry name" value="PepSY"/>
</dbReference>
<feature type="chain" id="PRO_5017611649" evidence="1">
    <location>
        <begin position="36"/>
        <end position="280"/>
    </location>
</feature>
<feature type="domain" description="PepSY" evidence="2">
    <location>
        <begin position="172"/>
        <end position="225"/>
    </location>
</feature>
<organism evidence="3 4">
    <name type="scientific">Priestia megaterium</name>
    <name type="common">Bacillus megaterium</name>
    <dbReference type="NCBI Taxonomy" id="1404"/>
    <lineage>
        <taxon>Bacteria</taxon>
        <taxon>Bacillati</taxon>
        <taxon>Bacillota</taxon>
        <taxon>Bacilli</taxon>
        <taxon>Bacillales</taxon>
        <taxon>Bacillaceae</taxon>
        <taxon>Priestia</taxon>
    </lineage>
</organism>
<proteinExistence type="predicted"/>
<dbReference type="AlphaFoldDB" id="A0A3D8X1Z4"/>
<dbReference type="Gene3D" id="3.10.450.40">
    <property type="match status" value="4"/>
</dbReference>
<dbReference type="EMBL" id="PQWM01000010">
    <property type="protein sequence ID" value="RDZ14272.1"/>
    <property type="molecule type" value="Genomic_DNA"/>
</dbReference>
<feature type="domain" description="PepSY" evidence="2">
    <location>
        <begin position="114"/>
        <end position="164"/>
    </location>
</feature>
<keyword evidence="1" id="KW-0732">Signal</keyword>
<evidence type="ECO:0000259" key="2">
    <source>
        <dbReference type="Pfam" id="PF03413"/>
    </source>
</evidence>
<evidence type="ECO:0000313" key="4">
    <source>
        <dbReference type="Proteomes" id="UP000256519"/>
    </source>
</evidence>
<dbReference type="RefSeq" id="WP_116074933.1">
    <property type="nucleotide sequence ID" value="NZ_CP187630.1"/>
</dbReference>
<evidence type="ECO:0000313" key="3">
    <source>
        <dbReference type="EMBL" id="RDZ14272.1"/>
    </source>
</evidence>
<dbReference type="Proteomes" id="UP000256519">
    <property type="component" value="Unassembled WGS sequence"/>
</dbReference>
<feature type="domain" description="PepSY" evidence="2">
    <location>
        <begin position="230"/>
        <end position="279"/>
    </location>
</feature>
<dbReference type="Pfam" id="PF03413">
    <property type="entry name" value="PepSY"/>
    <property type="match status" value="4"/>
</dbReference>
<feature type="domain" description="PepSY" evidence="2">
    <location>
        <begin position="55"/>
        <end position="109"/>
    </location>
</feature>
<comment type="caution">
    <text evidence="3">The sequence shown here is derived from an EMBL/GenBank/DDBJ whole genome shotgun (WGS) entry which is preliminary data.</text>
</comment>
<sequence length="280" mass="29697">MIGKVLAGKAVVAKAVGGATIGTAIALGSMTSAFASDGQHITSTKASAHTEAATYTQAQAKAIALKNCGGTVQSVSFENNAYTFLIHGQDNQDHHLKVNAHSGKVVKVEKLSFSRSEAQAVALKNCGGTVKSVGFNDGIYTFLIHGKDSRDHHVKVNAQSGKVIQIQSAAFTKAQIQTIALKNCSGTIQSSSYANDVYTFLIHGKDNKDHHVKVNAETGKVIKVEAVKFTQEQAKQAALQQHKGTVQSVSFSEQAYTFVIKGTDNVKHTVKISPQTGKVC</sequence>
<gene>
    <name evidence="3" type="ORF">C3744_14635</name>
</gene>
<name>A0A3D8X1Z4_PRIMG</name>
<feature type="signal peptide" evidence="1">
    <location>
        <begin position="1"/>
        <end position="35"/>
    </location>
</feature>
<accession>A0A3D8X1Z4</accession>